<evidence type="ECO:0000256" key="3">
    <source>
        <dbReference type="RuleBase" id="RU367036"/>
    </source>
</evidence>
<dbReference type="EMBL" id="JAMBOL010000003">
    <property type="protein sequence ID" value="MCM3713731.1"/>
    <property type="molecule type" value="Genomic_DNA"/>
</dbReference>
<evidence type="ECO:0000256" key="2">
    <source>
        <dbReference type="PIRSR" id="PIRSR639126-1"/>
    </source>
</evidence>
<dbReference type="RefSeq" id="WP_251222524.1">
    <property type="nucleotide sequence ID" value="NZ_JAMBOL010000003.1"/>
</dbReference>
<organism evidence="5 6">
    <name type="scientific">Halalkalibacter oceani</name>
    <dbReference type="NCBI Taxonomy" id="1653776"/>
    <lineage>
        <taxon>Bacteria</taxon>
        <taxon>Bacillati</taxon>
        <taxon>Bacillota</taxon>
        <taxon>Bacilli</taxon>
        <taxon>Bacillales</taxon>
        <taxon>Bacillaceae</taxon>
        <taxon>Halalkalibacter</taxon>
    </lineage>
</organism>
<feature type="active site" description="Proton acceptor" evidence="2">
    <location>
        <position position="75"/>
    </location>
</feature>
<evidence type="ECO:0000313" key="5">
    <source>
        <dbReference type="EMBL" id="MCM3713731.1"/>
    </source>
</evidence>
<dbReference type="Gene3D" id="3.10.490.10">
    <property type="entry name" value="Gamma-glutamyl cyclotransferase-like"/>
    <property type="match status" value="1"/>
</dbReference>
<feature type="domain" description="Gamma-glutamylcyclotransferase AIG2-like" evidence="4">
    <location>
        <begin position="6"/>
        <end position="122"/>
    </location>
</feature>
<dbReference type="InterPro" id="IPR036568">
    <property type="entry name" value="GGCT-like_sf"/>
</dbReference>
<evidence type="ECO:0000256" key="1">
    <source>
        <dbReference type="ARBA" id="ARBA00008861"/>
    </source>
</evidence>
<evidence type="ECO:0000259" key="4">
    <source>
        <dbReference type="Pfam" id="PF06094"/>
    </source>
</evidence>
<sequence length="136" mass="15315">MVTDLLFVYGTLRSGGENDHYLERAVCVERSCWTAGELHDTGDGYPALKRHPKKRVVGELYVVDAKILAKIDELEDYVVNGDNNLYERIRQTVFGKRQHQAYVYIAGKPLQNLDAEISSGDWFTFSGQDSGKEEGA</sequence>
<dbReference type="GO" id="GO:0061929">
    <property type="term" value="F:gamma-glutamylaminecyclotransferase activity"/>
    <property type="evidence" value="ECO:0007669"/>
    <property type="project" value="InterPro"/>
</dbReference>
<dbReference type="InterPro" id="IPR039126">
    <property type="entry name" value="GGACT"/>
</dbReference>
<dbReference type="Proteomes" id="UP001139179">
    <property type="component" value="Unassembled WGS sequence"/>
</dbReference>
<name>A0A9X2DNH9_9BACI</name>
<proteinExistence type="inferred from homology"/>
<dbReference type="AlphaFoldDB" id="A0A9X2DNH9"/>
<dbReference type="InterPro" id="IPR009288">
    <property type="entry name" value="AIG2-like_dom"/>
</dbReference>
<dbReference type="SUPFAM" id="SSF110857">
    <property type="entry name" value="Gamma-glutamyl cyclotransferase-like"/>
    <property type="match status" value="1"/>
</dbReference>
<evidence type="ECO:0000313" key="6">
    <source>
        <dbReference type="Proteomes" id="UP001139179"/>
    </source>
</evidence>
<dbReference type="GO" id="GO:0005829">
    <property type="term" value="C:cytosol"/>
    <property type="evidence" value="ECO:0007669"/>
    <property type="project" value="TreeGrafter"/>
</dbReference>
<dbReference type="Pfam" id="PF06094">
    <property type="entry name" value="GGACT"/>
    <property type="match status" value="1"/>
</dbReference>
<comment type="caution">
    <text evidence="5">The sequence shown here is derived from an EMBL/GenBank/DDBJ whole genome shotgun (WGS) entry which is preliminary data.</text>
</comment>
<accession>A0A9X2DNH9</accession>
<comment type="similarity">
    <text evidence="1 3">Belongs to the gamma-glutamylcyclotransferase family.</text>
</comment>
<keyword evidence="6" id="KW-1185">Reference proteome</keyword>
<dbReference type="InterPro" id="IPR013024">
    <property type="entry name" value="GGCT-like"/>
</dbReference>
<gene>
    <name evidence="5" type="ORF">M3202_06510</name>
</gene>
<reference evidence="5" key="1">
    <citation type="submission" date="2022-05" db="EMBL/GenBank/DDBJ databases">
        <title>Comparative Genomics of Spacecraft Associated Microbes.</title>
        <authorList>
            <person name="Tran M.T."/>
            <person name="Wright A."/>
            <person name="Seuylemezian A."/>
            <person name="Eisen J."/>
            <person name="Coil D."/>
        </authorList>
    </citation>
    <scope>NUCLEOTIDE SEQUENCE</scope>
    <source>
        <strain evidence="5">214.1.1</strain>
    </source>
</reference>
<dbReference type="PANTHER" id="PTHR12510">
    <property type="entry name" value="TROPONIN C-AKIN-1 PROTEIN"/>
    <property type="match status" value="1"/>
</dbReference>
<dbReference type="PANTHER" id="PTHR12510:SF4">
    <property type="entry name" value="GAMMA-GLUTAMYLAMINECYCLOTRANSFERASE"/>
    <property type="match status" value="1"/>
</dbReference>
<protein>
    <recommendedName>
        <fullName evidence="3">Gamma-glutamylcyclotransferase family protein</fullName>
    </recommendedName>
</protein>
<dbReference type="CDD" id="cd06661">
    <property type="entry name" value="GGCT_like"/>
    <property type="match status" value="1"/>
</dbReference>